<keyword evidence="1" id="KW-1133">Transmembrane helix</keyword>
<evidence type="ECO:0000313" key="2">
    <source>
        <dbReference type="EMBL" id="KAJ3643807.1"/>
    </source>
</evidence>
<keyword evidence="1" id="KW-0812">Transmembrane</keyword>
<dbReference type="EMBL" id="JALNTZ010000008">
    <property type="protein sequence ID" value="KAJ3643807.1"/>
    <property type="molecule type" value="Genomic_DNA"/>
</dbReference>
<evidence type="ECO:0000256" key="1">
    <source>
        <dbReference type="SAM" id="Phobius"/>
    </source>
</evidence>
<organism evidence="2 3">
    <name type="scientific">Zophobas morio</name>
    <dbReference type="NCBI Taxonomy" id="2755281"/>
    <lineage>
        <taxon>Eukaryota</taxon>
        <taxon>Metazoa</taxon>
        <taxon>Ecdysozoa</taxon>
        <taxon>Arthropoda</taxon>
        <taxon>Hexapoda</taxon>
        <taxon>Insecta</taxon>
        <taxon>Pterygota</taxon>
        <taxon>Neoptera</taxon>
        <taxon>Endopterygota</taxon>
        <taxon>Coleoptera</taxon>
        <taxon>Polyphaga</taxon>
        <taxon>Cucujiformia</taxon>
        <taxon>Tenebrionidae</taxon>
        <taxon>Zophobas</taxon>
    </lineage>
</organism>
<comment type="caution">
    <text evidence="2">The sequence shown here is derived from an EMBL/GenBank/DDBJ whole genome shotgun (WGS) entry which is preliminary data.</text>
</comment>
<dbReference type="AlphaFoldDB" id="A0AA38M601"/>
<accession>A0AA38M601</accession>
<proteinExistence type="predicted"/>
<protein>
    <submittedName>
        <fullName evidence="2">Uncharacterized protein</fullName>
    </submittedName>
</protein>
<keyword evidence="3" id="KW-1185">Reference proteome</keyword>
<dbReference type="InterPro" id="IPR017384">
    <property type="entry name" value="NADH_Ub_cplx-1_asu_su-1"/>
</dbReference>
<reference evidence="2" key="1">
    <citation type="journal article" date="2023" name="G3 (Bethesda)">
        <title>Whole genome assemblies of Zophobas morio and Tenebrio molitor.</title>
        <authorList>
            <person name="Kaur S."/>
            <person name="Stinson S.A."/>
            <person name="diCenzo G.C."/>
        </authorList>
    </citation>
    <scope>NUCLEOTIDE SEQUENCE</scope>
    <source>
        <strain evidence="2">QUZm001</strain>
    </source>
</reference>
<name>A0AA38M601_9CUCU</name>
<evidence type="ECO:0000313" key="3">
    <source>
        <dbReference type="Proteomes" id="UP001168821"/>
    </source>
</evidence>
<dbReference type="Pfam" id="PF15879">
    <property type="entry name" value="MWFE"/>
    <property type="match status" value="1"/>
</dbReference>
<gene>
    <name evidence="2" type="ORF">Zmor_026495</name>
</gene>
<feature type="transmembrane region" description="Helical" evidence="1">
    <location>
        <begin position="6"/>
        <end position="30"/>
    </location>
</feature>
<keyword evidence="1" id="KW-0472">Membrane</keyword>
<sequence>MWFNIIPGFMIIAVALSLPSYISWPCNWLLTGHWYRRSMLDTDEVQHYLRDLRLEDPYVVKGLENIPDEEEDEKADKKKS</sequence>
<dbReference type="Proteomes" id="UP001168821">
    <property type="component" value="Unassembled WGS sequence"/>
</dbReference>